<gene>
    <name evidence="1" type="ORF">B5M42_22150</name>
</gene>
<keyword evidence="2" id="KW-1185">Reference proteome</keyword>
<dbReference type="OrthoDB" id="2613558at2"/>
<evidence type="ECO:0000313" key="1">
    <source>
        <dbReference type="EMBL" id="TFE83782.1"/>
    </source>
</evidence>
<dbReference type="Pfam" id="PF14907">
    <property type="entry name" value="NTP_transf_5"/>
    <property type="match status" value="1"/>
</dbReference>
<reference evidence="1 2" key="1">
    <citation type="submission" date="2017-03" db="EMBL/GenBank/DDBJ databases">
        <title>Isolation of Levoglucosan Utilizing Bacteria.</title>
        <authorList>
            <person name="Arya A.S."/>
        </authorList>
    </citation>
    <scope>NUCLEOTIDE SEQUENCE [LARGE SCALE GENOMIC DNA]</scope>
    <source>
        <strain evidence="1 2">MEC069</strain>
    </source>
</reference>
<sequence length="525" mass="61160">MKGLRKKMNSHTMAFTPTQQFLLDLLEAAATQSSFQFHERSRAVEWDELYTLASRHKIFPQVYTLISPYLPSSQVPIFSDAWEKHLKKIACFIAETKNIAAIAKKHKVDLVFLKGIVLSKILYDNLYSRSTGDIDTLLRDSEVARFDLILKENLYFHACGTENPFEIINHQYERLPFPTLKQYDHHEYFEYYKQVQPDVFVALELQRYLHGAVQEPLIFDFLQSSQDIQIEDMEMKTLDLNHTFLSICENTYENSEWSNEGPRLKDYFDLLSFLVKYKQDLQWSHISALASKYALLDIVKLVLEQVNEIFHAVVDEQIVTLFDPSPIPYTENSRIVLPWQNSIIHRLFDPDQKKLVTNARMLMEKSFTRENPYYTRSSDLHSLSEAHSLPDEAYSIIQDLKYGFELKYAAVTDQLTRGLFVIIPKTLYDQFERFTVSISIFHPDLTSETVAVIRTDNQFIRTCETSSDALESVPYSNDVAFYVPLVAANARKVTFNMSLIENIHKNVTHTLHTGGRHFWINRPFL</sequence>
<name>A0A4Y8PSJ2_9BACL</name>
<dbReference type="EMBL" id="MYFO01000043">
    <property type="protein sequence ID" value="TFE83782.1"/>
    <property type="molecule type" value="Genomic_DNA"/>
</dbReference>
<proteinExistence type="predicted"/>
<evidence type="ECO:0008006" key="3">
    <source>
        <dbReference type="Google" id="ProtNLM"/>
    </source>
</evidence>
<protein>
    <recommendedName>
        <fullName evidence="3">Nucleotidyltransferase family protein</fullName>
    </recommendedName>
</protein>
<accession>A0A4Y8PSJ2</accession>
<comment type="caution">
    <text evidence="1">The sequence shown here is derived from an EMBL/GenBank/DDBJ whole genome shotgun (WGS) entry which is preliminary data.</text>
</comment>
<dbReference type="Proteomes" id="UP000298246">
    <property type="component" value="Unassembled WGS sequence"/>
</dbReference>
<evidence type="ECO:0000313" key="2">
    <source>
        <dbReference type="Proteomes" id="UP000298246"/>
    </source>
</evidence>
<organism evidence="1 2">
    <name type="scientific">Paenibacillus athensensis</name>
    <dbReference type="NCBI Taxonomy" id="1967502"/>
    <lineage>
        <taxon>Bacteria</taxon>
        <taxon>Bacillati</taxon>
        <taxon>Bacillota</taxon>
        <taxon>Bacilli</taxon>
        <taxon>Bacillales</taxon>
        <taxon>Paenibacillaceae</taxon>
        <taxon>Paenibacillus</taxon>
    </lineage>
</organism>
<dbReference type="InterPro" id="IPR039498">
    <property type="entry name" value="NTP_transf_5"/>
</dbReference>
<dbReference type="AlphaFoldDB" id="A0A4Y8PSJ2"/>